<dbReference type="SUPFAM" id="SSF56796">
    <property type="entry name" value="Dehydroquinate synthase-like"/>
    <property type="match status" value="1"/>
</dbReference>
<dbReference type="AlphaFoldDB" id="A0AA97DCH8"/>
<evidence type="ECO:0000259" key="2">
    <source>
        <dbReference type="Pfam" id="PF00465"/>
    </source>
</evidence>
<dbReference type="Gene3D" id="1.20.1090.10">
    <property type="entry name" value="Dehydroquinate synthase-like - alpha domain"/>
    <property type="match status" value="1"/>
</dbReference>
<keyword evidence="5" id="KW-1185">Reference proteome</keyword>
<feature type="domain" description="Alcohol dehydrogenase iron-type/glycerol dehydrogenase GldA" evidence="2">
    <location>
        <begin position="8"/>
        <end position="176"/>
    </location>
</feature>
<accession>A0AA97DCH8</accession>
<evidence type="ECO:0000259" key="3">
    <source>
        <dbReference type="Pfam" id="PF25137"/>
    </source>
</evidence>
<dbReference type="FunFam" id="3.40.50.1970:FF:000003">
    <property type="entry name" value="Alcohol dehydrogenase, iron-containing"/>
    <property type="match status" value="1"/>
</dbReference>
<dbReference type="Proteomes" id="UP001300604">
    <property type="component" value="Chromosome"/>
</dbReference>
<dbReference type="CDD" id="cd08185">
    <property type="entry name" value="Fe-ADH-like"/>
    <property type="match status" value="1"/>
</dbReference>
<organism evidence="4 5">
    <name type="scientific">Caproicibacterium argilliputei</name>
    <dbReference type="NCBI Taxonomy" id="3030016"/>
    <lineage>
        <taxon>Bacteria</taxon>
        <taxon>Bacillati</taxon>
        <taxon>Bacillota</taxon>
        <taxon>Clostridia</taxon>
        <taxon>Eubacteriales</taxon>
        <taxon>Oscillospiraceae</taxon>
        <taxon>Caproicibacterium</taxon>
    </lineage>
</organism>
<feature type="domain" description="Fe-containing alcohol dehydrogenase-like C-terminal" evidence="3">
    <location>
        <begin position="188"/>
        <end position="375"/>
    </location>
</feature>
<dbReference type="EMBL" id="CP135996">
    <property type="protein sequence ID" value="WOC32961.1"/>
    <property type="molecule type" value="Genomic_DNA"/>
</dbReference>
<gene>
    <name evidence="4" type="ORF">PXC00_03525</name>
</gene>
<dbReference type="InterPro" id="IPR056798">
    <property type="entry name" value="ADH_Fe_C"/>
</dbReference>
<dbReference type="Gene3D" id="3.40.50.1970">
    <property type="match status" value="1"/>
</dbReference>
<dbReference type="InterPro" id="IPR001670">
    <property type="entry name" value="ADH_Fe/GldA"/>
</dbReference>
<keyword evidence="1" id="KW-0560">Oxidoreductase</keyword>
<dbReference type="InterPro" id="IPR039697">
    <property type="entry name" value="Alcohol_dehydrogenase_Fe"/>
</dbReference>
<dbReference type="GO" id="GO:0004022">
    <property type="term" value="F:alcohol dehydrogenase (NAD+) activity"/>
    <property type="evidence" value="ECO:0007669"/>
    <property type="project" value="UniProtKB-ARBA"/>
</dbReference>
<reference evidence="4" key="2">
    <citation type="submission" date="2024-06" db="EMBL/GenBank/DDBJ databases">
        <title>Caproicibacterium argilliputei sp. nov, a novel caproic acid producing anaerobic bacterium isolated from pit mud.</title>
        <authorList>
            <person name="Xia S."/>
        </authorList>
    </citation>
    <scope>NUCLEOTIDE SEQUENCE</scope>
    <source>
        <strain evidence="4">ZCY20-5</strain>
    </source>
</reference>
<dbReference type="KEGG" id="carl:PXC00_03525"/>
<sequence length="377" mass="40122">MQFEYHLPVHLIFGRGVSAQIGAQTAKYGKKALVVTGRHSTKKSGLLGRSVELLQAAGVLPVLFDQVEQNPLTTTVEAGVALVKSESCDVVVALGGGSIMDAAKGIAFMACNEGDVSDYIFGRKVSHRALPLVLVPTTCGTGSEGNGFAVLSNPETKDKKSLRGTMIVAKASLIDPELMTTMPKSVLASVGFDALCHNMEAYLSRSAQPMTDIMALDGIERIGKSLPVVYRDPQNQSAWESLTWGSTLGGMVIHTAGVAGPHGMEHPASGLKNIVHGRGLAALTPVVYRRSIAGAPQKFSEISRRLGGRDETDCVARIEALLDEIDLHLTLGEQGITKEDVPWMTENCIKVSAGSMQNHPVQFTASELSELYLEAIG</sequence>
<dbReference type="PANTHER" id="PTHR11496">
    <property type="entry name" value="ALCOHOL DEHYDROGENASE"/>
    <property type="match status" value="1"/>
</dbReference>
<protein>
    <submittedName>
        <fullName evidence="4">Iron-containing alcohol dehydrogenase</fullName>
    </submittedName>
</protein>
<dbReference type="PANTHER" id="PTHR11496:SF104">
    <property type="entry name" value="3-DEOXY-ALPHA-D-MANNO-OCTULOSONATE 8-OXIDASE"/>
    <property type="match status" value="1"/>
</dbReference>
<dbReference type="GO" id="GO:0046872">
    <property type="term" value="F:metal ion binding"/>
    <property type="evidence" value="ECO:0007669"/>
    <property type="project" value="InterPro"/>
</dbReference>
<dbReference type="Pfam" id="PF25137">
    <property type="entry name" value="ADH_Fe_C"/>
    <property type="match status" value="1"/>
</dbReference>
<evidence type="ECO:0000313" key="5">
    <source>
        <dbReference type="Proteomes" id="UP001300604"/>
    </source>
</evidence>
<evidence type="ECO:0000256" key="1">
    <source>
        <dbReference type="ARBA" id="ARBA00023002"/>
    </source>
</evidence>
<evidence type="ECO:0000313" key="4">
    <source>
        <dbReference type="EMBL" id="WOC32961.1"/>
    </source>
</evidence>
<proteinExistence type="predicted"/>
<reference evidence="4" key="1">
    <citation type="submission" date="2023-09" db="EMBL/GenBank/DDBJ databases">
        <authorList>
            <person name="Zeng C."/>
        </authorList>
    </citation>
    <scope>NUCLEOTIDE SEQUENCE</scope>
    <source>
        <strain evidence="4">ZCY20-5</strain>
    </source>
</reference>
<dbReference type="Pfam" id="PF00465">
    <property type="entry name" value="Fe-ADH"/>
    <property type="match status" value="1"/>
</dbReference>
<dbReference type="RefSeq" id="WP_275846678.1">
    <property type="nucleotide sequence ID" value="NZ_CP135996.1"/>
</dbReference>
<name>A0AA97DCH8_9FIRM</name>